<organism evidence="9 10">
    <name type="scientific">Marmoricola endophyticus</name>
    <dbReference type="NCBI Taxonomy" id="2040280"/>
    <lineage>
        <taxon>Bacteria</taxon>
        <taxon>Bacillati</taxon>
        <taxon>Actinomycetota</taxon>
        <taxon>Actinomycetes</taxon>
        <taxon>Propionibacteriales</taxon>
        <taxon>Nocardioidaceae</taxon>
        <taxon>Marmoricola</taxon>
    </lineage>
</organism>
<protein>
    <recommendedName>
        <fullName evidence="8">Major facilitator superfamily (MFS) profile domain-containing protein</fullName>
    </recommendedName>
</protein>
<reference evidence="9" key="2">
    <citation type="submission" date="2020-09" db="EMBL/GenBank/DDBJ databases">
        <authorList>
            <person name="Sun Q."/>
            <person name="Zhou Y."/>
        </authorList>
    </citation>
    <scope>NUCLEOTIDE SEQUENCE</scope>
    <source>
        <strain evidence="9">CGMCC 1.16067</strain>
    </source>
</reference>
<evidence type="ECO:0000256" key="5">
    <source>
        <dbReference type="ARBA" id="ARBA00023136"/>
    </source>
</evidence>
<keyword evidence="3 7" id="KW-0812">Transmembrane</keyword>
<sequence>MAVAFAAADTYVVVLALPDMMTTVGLGVDELQRAAPIVSGFLLGYVAVLPLVGRIADLRGRVPVLVGSLVVFALGSLVTALAFDLPSVVTGRFLQGVGGGGLVPATLALVADLYPPHRRAVPLGVVSAVQEVGSVLGPLYGALVLAVADWEAIFWLNLAVALVLAAALRTVRRRPTDARAVDAHGADRGRAAGSSTGSEGTASSDHGGRAAGSSTGSEGTASSDHGGRAASASGEHGGQAASASERVETPAPEVEPVETPAPTRRAFPDVLSALLLLVGTASAVLLLAEPQTLVTDVELGLAFVPLTGESRWLTPLALAALACLVLLVVRSLTARRPLLDLRGWAASLRQADPLGSALLAVVLACVILTFASADPAVSTFSPAGPWLLAAAAVAAVVLVLHLRRARHPLVPRGAMARRPAWGSLLVSFFVGAALIAALVDIPVYARLTTYRDSQLDAALVLVRLLVAIPVGAILGGYAARRVPVALVTAVGMLASAAGFVVMSQWGARTLENPLVTLPLLLTGLGFGLALAPVNAALLDATPASAHGLVSALAVVARMVGMLVGISVLSAVGLRRYYATLTPGDELAAALNQTETIFLGAAGCAVVAAVLALVLLRAVGTSAHRVVAVS</sequence>
<feature type="transmembrane region" description="Helical" evidence="7">
    <location>
        <begin position="64"/>
        <end position="83"/>
    </location>
</feature>
<evidence type="ECO:0000256" key="2">
    <source>
        <dbReference type="ARBA" id="ARBA00022448"/>
    </source>
</evidence>
<feature type="domain" description="Major facilitator superfamily (MFS) profile" evidence="8">
    <location>
        <begin position="1"/>
        <end position="619"/>
    </location>
</feature>
<evidence type="ECO:0000313" key="9">
    <source>
        <dbReference type="EMBL" id="GGF32598.1"/>
    </source>
</evidence>
<feature type="transmembrane region" description="Helical" evidence="7">
    <location>
        <begin position="312"/>
        <end position="333"/>
    </location>
</feature>
<dbReference type="PROSITE" id="PS50850">
    <property type="entry name" value="MFS"/>
    <property type="match status" value="1"/>
</dbReference>
<feature type="transmembrane region" description="Helical" evidence="7">
    <location>
        <begin position="549"/>
        <end position="576"/>
    </location>
</feature>
<feature type="transmembrane region" description="Helical" evidence="7">
    <location>
        <begin position="354"/>
        <end position="371"/>
    </location>
</feature>
<dbReference type="InterPro" id="IPR020846">
    <property type="entry name" value="MFS_dom"/>
</dbReference>
<evidence type="ECO:0000256" key="7">
    <source>
        <dbReference type="SAM" id="Phobius"/>
    </source>
</evidence>
<feature type="region of interest" description="Disordered" evidence="6">
    <location>
        <begin position="175"/>
        <end position="261"/>
    </location>
</feature>
<evidence type="ECO:0000259" key="8">
    <source>
        <dbReference type="PROSITE" id="PS50850"/>
    </source>
</evidence>
<dbReference type="SUPFAM" id="SSF103473">
    <property type="entry name" value="MFS general substrate transporter"/>
    <property type="match status" value="1"/>
</dbReference>
<evidence type="ECO:0000313" key="10">
    <source>
        <dbReference type="Proteomes" id="UP000649179"/>
    </source>
</evidence>
<dbReference type="GO" id="GO:0005886">
    <property type="term" value="C:plasma membrane"/>
    <property type="evidence" value="ECO:0007669"/>
    <property type="project" value="UniProtKB-SubCell"/>
</dbReference>
<feature type="transmembrane region" description="Helical" evidence="7">
    <location>
        <begin position="517"/>
        <end position="537"/>
    </location>
</feature>
<dbReference type="Gene3D" id="1.20.1250.20">
    <property type="entry name" value="MFS general substrate transporter like domains"/>
    <property type="match status" value="1"/>
</dbReference>
<feature type="compositionally biased region" description="Low complexity" evidence="6">
    <location>
        <begin position="249"/>
        <end position="261"/>
    </location>
</feature>
<evidence type="ECO:0000256" key="4">
    <source>
        <dbReference type="ARBA" id="ARBA00022989"/>
    </source>
</evidence>
<feature type="transmembrane region" description="Helical" evidence="7">
    <location>
        <begin position="484"/>
        <end position="505"/>
    </location>
</feature>
<feature type="transmembrane region" description="Helical" evidence="7">
    <location>
        <begin position="423"/>
        <end position="445"/>
    </location>
</feature>
<dbReference type="Gene3D" id="1.20.1720.10">
    <property type="entry name" value="Multidrug resistance protein D"/>
    <property type="match status" value="1"/>
</dbReference>
<keyword evidence="5 7" id="KW-0472">Membrane</keyword>
<keyword evidence="4 7" id="KW-1133">Transmembrane helix</keyword>
<keyword evidence="10" id="KW-1185">Reference proteome</keyword>
<dbReference type="Pfam" id="PF07690">
    <property type="entry name" value="MFS_1"/>
    <property type="match status" value="1"/>
</dbReference>
<gene>
    <name evidence="9" type="ORF">GCM10011519_02500</name>
</gene>
<comment type="caution">
    <text evidence="9">The sequence shown here is derived from an EMBL/GenBank/DDBJ whole genome shotgun (WGS) entry which is preliminary data.</text>
</comment>
<dbReference type="InterPro" id="IPR036259">
    <property type="entry name" value="MFS_trans_sf"/>
</dbReference>
<feature type="transmembrane region" description="Helical" evidence="7">
    <location>
        <begin position="152"/>
        <end position="171"/>
    </location>
</feature>
<feature type="transmembrane region" description="Helical" evidence="7">
    <location>
        <begin position="34"/>
        <end position="52"/>
    </location>
</feature>
<keyword evidence="2" id="KW-0813">Transport</keyword>
<comment type="subcellular location">
    <subcellularLocation>
        <location evidence="1">Cell membrane</location>
        <topology evidence="1">Multi-pass membrane protein</topology>
    </subcellularLocation>
</comment>
<name>A0A917BBH9_9ACTN</name>
<feature type="compositionally biased region" description="Low complexity" evidence="6">
    <location>
        <begin position="191"/>
        <end position="223"/>
    </location>
</feature>
<dbReference type="PANTHER" id="PTHR42718">
    <property type="entry name" value="MAJOR FACILITATOR SUPERFAMILY MULTIDRUG TRANSPORTER MFSC"/>
    <property type="match status" value="1"/>
</dbReference>
<dbReference type="InterPro" id="IPR011701">
    <property type="entry name" value="MFS"/>
</dbReference>
<accession>A0A917BBH9</accession>
<evidence type="ECO:0000256" key="6">
    <source>
        <dbReference type="SAM" id="MobiDB-lite"/>
    </source>
</evidence>
<feature type="compositionally biased region" description="Basic and acidic residues" evidence="6">
    <location>
        <begin position="175"/>
        <end position="190"/>
    </location>
</feature>
<dbReference type="Proteomes" id="UP000649179">
    <property type="component" value="Unassembled WGS sequence"/>
</dbReference>
<evidence type="ECO:0000256" key="1">
    <source>
        <dbReference type="ARBA" id="ARBA00004651"/>
    </source>
</evidence>
<feature type="transmembrane region" description="Helical" evidence="7">
    <location>
        <begin position="383"/>
        <end position="402"/>
    </location>
</feature>
<feature type="transmembrane region" description="Helical" evidence="7">
    <location>
        <begin position="457"/>
        <end position="477"/>
    </location>
</feature>
<dbReference type="AlphaFoldDB" id="A0A917BBH9"/>
<evidence type="ECO:0000256" key="3">
    <source>
        <dbReference type="ARBA" id="ARBA00022692"/>
    </source>
</evidence>
<feature type="transmembrane region" description="Helical" evidence="7">
    <location>
        <begin position="270"/>
        <end position="288"/>
    </location>
</feature>
<dbReference type="GO" id="GO:0022857">
    <property type="term" value="F:transmembrane transporter activity"/>
    <property type="evidence" value="ECO:0007669"/>
    <property type="project" value="InterPro"/>
</dbReference>
<feature type="transmembrane region" description="Helical" evidence="7">
    <location>
        <begin position="89"/>
        <end position="111"/>
    </location>
</feature>
<dbReference type="PANTHER" id="PTHR42718:SF9">
    <property type="entry name" value="MAJOR FACILITATOR SUPERFAMILY MULTIDRUG TRANSPORTER MFSC"/>
    <property type="match status" value="1"/>
</dbReference>
<feature type="transmembrane region" description="Helical" evidence="7">
    <location>
        <begin position="596"/>
        <end position="615"/>
    </location>
</feature>
<reference evidence="9" key="1">
    <citation type="journal article" date="2014" name="Int. J. Syst. Evol. Microbiol.">
        <title>Complete genome sequence of Corynebacterium casei LMG S-19264T (=DSM 44701T), isolated from a smear-ripened cheese.</title>
        <authorList>
            <consortium name="US DOE Joint Genome Institute (JGI-PGF)"/>
            <person name="Walter F."/>
            <person name="Albersmeier A."/>
            <person name="Kalinowski J."/>
            <person name="Ruckert C."/>
        </authorList>
    </citation>
    <scope>NUCLEOTIDE SEQUENCE</scope>
    <source>
        <strain evidence="9">CGMCC 1.16067</strain>
    </source>
</reference>
<feature type="transmembrane region" description="Helical" evidence="7">
    <location>
        <begin position="123"/>
        <end position="146"/>
    </location>
</feature>
<dbReference type="EMBL" id="BMKQ01000001">
    <property type="protein sequence ID" value="GGF32598.1"/>
    <property type="molecule type" value="Genomic_DNA"/>
</dbReference>
<proteinExistence type="predicted"/>